<dbReference type="GO" id="GO:0046872">
    <property type="term" value="F:metal ion binding"/>
    <property type="evidence" value="ECO:0007669"/>
    <property type="project" value="InterPro"/>
</dbReference>
<dbReference type="OrthoDB" id="186626at2759"/>
<dbReference type="EMBL" id="KZ819313">
    <property type="protein sequence ID" value="PWN94468.1"/>
    <property type="molecule type" value="Genomic_DNA"/>
</dbReference>
<dbReference type="PROSITE" id="PS00867">
    <property type="entry name" value="CPSASE_2"/>
    <property type="match status" value="1"/>
</dbReference>
<dbReference type="Proteomes" id="UP000245946">
    <property type="component" value="Unassembled WGS sequence"/>
</dbReference>
<evidence type="ECO:0000313" key="3">
    <source>
        <dbReference type="EMBL" id="PWN94468.1"/>
    </source>
</evidence>
<dbReference type="STRING" id="58919.A0A316Z0K3"/>
<dbReference type="RefSeq" id="XP_025594747.1">
    <property type="nucleotide sequence ID" value="XM_025740734.1"/>
</dbReference>
<reference evidence="3 4" key="1">
    <citation type="journal article" date="2018" name="Mol. Biol. Evol.">
        <title>Broad Genomic Sampling Reveals a Smut Pathogenic Ancestry of the Fungal Clade Ustilaginomycotina.</title>
        <authorList>
            <person name="Kijpornyongpan T."/>
            <person name="Mondo S.J."/>
            <person name="Barry K."/>
            <person name="Sandor L."/>
            <person name="Lee J."/>
            <person name="Lipzen A."/>
            <person name="Pangilinan J."/>
            <person name="LaButti K."/>
            <person name="Hainaut M."/>
            <person name="Henrissat B."/>
            <person name="Grigoriev I.V."/>
            <person name="Spatafora J.W."/>
            <person name="Aime M.C."/>
        </authorList>
    </citation>
    <scope>NUCLEOTIDE SEQUENCE [LARGE SCALE GENOMIC DNA]</scope>
    <source>
        <strain evidence="3 4">MCA 4186</strain>
    </source>
</reference>
<gene>
    <name evidence="3" type="ORF">FA09DRAFT_313579</name>
</gene>
<dbReference type="InterPro" id="IPR005479">
    <property type="entry name" value="CPAse_ATP-bd"/>
</dbReference>
<evidence type="ECO:0000313" key="4">
    <source>
        <dbReference type="Proteomes" id="UP000245946"/>
    </source>
</evidence>
<dbReference type="GO" id="GO:0005524">
    <property type="term" value="F:ATP binding"/>
    <property type="evidence" value="ECO:0007669"/>
    <property type="project" value="UniProtKB-UniRule"/>
</dbReference>
<dbReference type="PROSITE" id="PS50975">
    <property type="entry name" value="ATP_GRASP"/>
    <property type="match status" value="1"/>
</dbReference>
<accession>A0A316Z0K3</accession>
<feature type="domain" description="ATP-grasp" evidence="2">
    <location>
        <begin position="114"/>
        <end position="328"/>
    </location>
</feature>
<name>A0A316Z0K3_9BASI</name>
<dbReference type="GeneID" id="37268278"/>
<dbReference type="InterPro" id="IPR011761">
    <property type="entry name" value="ATP-grasp"/>
</dbReference>
<proteinExistence type="predicted"/>
<evidence type="ECO:0000259" key="2">
    <source>
        <dbReference type="PROSITE" id="PS50975"/>
    </source>
</evidence>
<keyword evidence="1" id="KW-0067">ATP-binding</keyword>
<dbReference type="Gene3D" id="3.30.470.20">
    <property type="entry name" value="ATP-grasp fold, B domain"/>
    <property type="match status" value="1"/>
</dbReference>
<dbReference type="AlphaFoldDB" id="A0A316Z0K3"/>
<organism evidence="3 4">
    <name type="scientific">Tilletiopsis washingtonensis</name>
    <dbReference type="NCBI Taxonomy" id="58919"/>
    <lineage>
        <taxon>Eukaryota</taxon>
        <taxon>Fungi</taxon>
        <taxon>Dikarya</taxon>
        <taxon>Basidiomycota</taxon>
        <taxon>Ustilaginomycotina</taxon>
        <taxon>Exobasidiomycetes</taxon>
        <taxon>Entylomatales</taxon>
        <taxon>Entylomatales incertae sedis</taxon>
        <taxon>Tilletiopsis</taxon>
    </lineage>
</organism>
<dbReference type="SUPFAM" id="SSF56059">
    <property type="entry name" value="Glutathione synthetase ATP-binding domain-like"/>
    <property type="match status" value="1"/>
</dbReference>
<sequence length="437" mass="47974">MQKSLYVVRALAAQGYRVVLVEERGWNLCATRFSNAVQCFHPVPGGGGREYVDALVAIALSEKVSLFVPCSGAGTTVDDAQAADLMREKSGGRIRTLIQDAELAATLHEKDRFIDLVHELDLAAPESRIVRSPEAALEYLRAQDLSKGGVLLKAATVLDDVGRADMTTYPLLSPSGQPDWSATEKRLRRGLAIPIAKDTPYIAQEFIGGIGASEWCTHATVWEGEVVAFVCCPSNDMLMTYHNATQTEIGRLALAWTRTFLERLAKHPQWTHARLNGQFSLDFIHQPASERLVVIECNPRVHTAVCLLQGSSAAFGAALAGRSEKIVLPGSRVTAISWLGHDLIARILPRVLPAGYGRSLYGAAFVSNSAQADAKDLDVPSYNLEQVGRDGAWLASDPIAFLAFYHLQWPWLLLRQAVVRRRSWSRLNLSTARIFEC</sequence>
<evidence type="ECO:0000256" key="1">
    <source>
        <dbReference type="PROSITE-ProRule" id="PRU00409"/>
    </source>
</evidence>
<keyword evidence="4" id="KW-1185">Reference proteome</keyword>
<keyword evidence="1" id="KW-0547">Nucleotide-binding</keyword>
<protein>
    <recommendedName>
        <fullName evidence="2">ATP-grasp domain-containing protein</fullName>
    </recommendedName>
</protein>